<evidence type="ECO:0000313" key="2">
    <source>
        <dbReference type="Proteomes" id="UP001062846"/>
    </source>
</evidence>
<keyword evidence="2" id="KW-1185">Reference proteome</keyword>
<evidence type="ECO:0000313" key="1">
    <source>
        <dbReference type="EMBL" id="KAI8568473.1"/>
    </source>
</evidence>
<sequence length="117" mass="13802">MAICEAGLRFPLHPFLKELLAWFGLAPHFFAINSYRIVMSVIKLNELHNLEFTVVDLFHAHIMSRHGKTERRYLSKRRDEESLIDGLLDTDKWANFYVEVSCNYEFGDQTMRLHTMP</sequence>
<gene>
    <name evidence="1" type="ORF">RHMOL_Rhmol02G0202600</name>
</gene>
<comment type="caution">
    <text evidence="1">The sequence shown here is derived from an EMBL/GenBank/DDBJ whole genome shotgun (WGS) entry which is preliminary data.</text>
</comment>
<protein>
    <submittedName>
        <fullName evidence="1">Uncharacterized protein</fullName>
    </submittedName>
</protein>
<organism evidence="1 2">
    <name type="scientific">Rhododendron molle</name>
    <name type="common">Chinese azalea</name>
    <name type="synonym">Azalea mollis</name>
    <dbReference type="NCBI Taxonomy" id="49168"/>
    <lineage>
        <taxon>Eukaryota</taxon>
        <taxon>Viridiplantae</taxon>
        <taxon>Streptophyta</taxon>
        <taxon>Embryophyta</taxon>
        <taxon>Tracheophyta</taxon>
        <taxon>Spermatophyta</taxon>
        <taxon>Magnoliopsida</taxon>
        <taxon>eudicotyledons</taxon>
        <taxon>Gunneridae</taxon>
        <taxon>Pentapetalae</taxon>
        <taxon>asterids</taxon>
        <taxon>Ericales</taxon>
        <taxon>Ericaceae</taxon>
        <taxon>Ericoideae</taxon>
        <taxon>Rhodoreae</taxon>
        <taxon>Rhododendron</taxon>
    </lineage>
</organism>
<dbReference type="EMBL" id="CM046389">
    <property type="protein sequence ID" value="KAI8568473.1"/>
    <property type="molecule type" value="Genomic_DNA"/>
</dbReference>
<dbReference type="Proteomes" id="UP001062846">
    <property type="component" value="Chromosome 2"/>
</dbReference>
<reference evidence="1" key="1">
    <citation type="submission" date="2022-02" db="EMBL/GenBank/DDBJ databases">
        <title>Plant Genome Project.</title>
        <authorList>
            <person name="Zhang R.-G."/>
        </authorList>
    </citation>
    <scope>NUCLEOTIDE SEQUENCE</scope>
    <source>
        <strain evidence="1">AT1</strain>
    </source>
</reference>
<proteinExistence type="predicted"/>
<name>A0ACC0PRW1_RHOML</name>
<accession>A0ACC0PRW1</accession>